<dbReference type="InterPro" id="IPR032387">
    <property type="entry name" value="ACAS_N"/>
</dbReference>
<dbReference type="GO" id="GO:0016874">
    <property type="term" value="F:ligase activity"/>
    <property type="evidence" value="ECO:0007669"/>
    <property type="project" value="UniProtKB-KW"/>
</dbReference>
<dbReference type="PANTHER" id="PTHR42921">
    <property type="entry name" value="ACETOACETYL-COA SYNTHETASE"/>
    <property type="match status" value="1"/>
</dbReference>
<evidence type="ECO:0000256" key="1">
    <source>
        <dbReference type="ARBA" id="ARBA00006432"/>
    </source>
</evidence>
<dbReference type="Proteomes" id="UP001500984">
    <property type="component" value="Unassembled WGS sequence"/>
</dbReference>
<feature type="region of interest" description="Disordered" evidence="2">
    <location>
        <begin position="230"/>
        <end position="282"/>
    </location>
</feature>
<evidence type="ECO:0000259" key="5">
    <source>
        <dbReference type="Pfam" id="PF16177"/>
    </source>
</evidence>
<dbReference type="Gene3D" id="3.40.50.12780">
    <property type="entry name" value="N-terminal domain of ligase-like"/>
    <property type="match status" value="1"/>
</dbReference>
<feature type="domain" description="AMP-dependent synthetase/ligase" evidence="3">
    <location>
        <begin position="96"/>
        <end position="454"/>
    </location>
</feature>
<evidence type="ECO:0000313" key="7">
    <source>
        <dbReference type="Proteomes" id="UP001500984"/>
    </source>
</evidence>
<accession>A0ABP5IB59</accession>
<dbReference type="InterPro" id="IPR045851">
    <property type="entry name" value="AMP-bd_C_sf"/>
</dbReference>
<dbReference type="Pfam" id="PF13193">
    <property type="entry name" value="AMP-binding_C"/>
    <property type="match status" value="1"/>
</dbReference>
<dbReference type="InterPro" id="IPR020845">
    <property type="entry name" value="AMP-binding_CS"/>
</dbReference>
<evidence type="ECO:0000256" key="2">
    <source>
        <dbReference type="SAM" id="MobiDB-lite"/>
    </source>
</evidence>
<evidence type="ECO:0000313" key="6">
    <source>
        <dbReference type="EMBL" id="GAA2095859.1"/>
    </source>
</evidence>
<gene>
    <name evidence="6" type="ORF">GCM10009823_15660</name>
</gene>
<protein>
    <submittedName>
        <fullName evidence="6">Acetoacetate--CoA ligase</fullName>
    </submittedName>
</protein>
<proteinExistence type="inferred from homology"/>
<comment type="similarity">
    <text evidence="1">Belongs to the ATP-dependent AMP-binding enzyme family.</text>
</comment>
<dbReference type="Gene3D" id="3.30.300.30">
    <property type="match status" value="1"/>
</dbReference>
<evidence type="ECO:0000259" key="4">
    <source>
        <dbReference type="Pfam" id="PF13193"/>
    </source>
</evidence>
<keyword evidence="6" id="KW-0436">Ligase</keyword>
<dbReference type="PROSITE" id="PS00455">
    <property type="entry name" value="AMP_BINDING"/>
    <property type="match status" value="1"/>
</dbReference>
<comment type="caution">
    <text evidence="6">The sequence shown here is derived from an EMBL/GenBank/DDBJ whole genome shotgun (WGS) entry which is preliminary data.</text>
</comment>
<feature type="domain" description="AMP-binding enzyme C-terminal" evidence="4">
    <location>
        <begin position="583"/>
        <end position="658"/>
    </location>
</feature>
<organism evidence="6 7">
    <name type="scientific">Brevibacterium salitolerans</name>
    <dbReference type="NCBI Taxonomy" id="1403566"/>
    <lineage>
        <taxon>Bacteria</taxon>
        <taxon>Bacillati</taxon>
        <taxon>Actinomycetota</taxon>
        <taxon>Actinomycetes</taxon>
        <taxon>Micrococcales</taxon>
        <taxon>Brevibacteriaceae</taxon>
        <taxon>Brevibacterium</taxon>
    </lineage>
</organism>
<evidence type="ECO:0000259" key="3">
    <source>
        <dbReference type="Pfam" id="PF00501"/>
    </source>
</evidence>
<feature type="compositionally biased region" description="Basic and acidic residues" evidence="2">
    <location>
        <begin position="273"/>
        <end position="282"/>
    </location>
</feature>
<dbReference type="EMBL" id="BAAAPZ010000005">
    <property type="protein sequence ID" value="GAA2095859.1"/>
    <property type="molecule type" value="Genomic_DNA"/>
</dbReference>
<dbReference type="PANTHER" id="PTHR42921:SF1">
    <property type="entry name" value="ACETOACETYL-COA SYNTHETASE"/>
    <property type="match status" value="1"/>
</dbReference>
<keyword evidence="7" id="KW-1185">Reference proteome</keyword>
<feature type="compositionally biased region" description="Gly residues" evidence="2">
    <location>
        <begin position="253"/>
        <end position="264"/>
    </location>
</feature>
<sequence>MTDSSVLFTPDPADVKASQLCAFQRRMGREHGAPQGSYQEFWQWTIDELDLFWEEVIAEAGVVWERNGAPVREGDTMPEVRWFPGARINYAENLLRWSAEFGDAPAVVGRHEDDRREVLTWNELRGQVGALAAQLRAWGIRPGDRVCAVLPNLPQTVVALLATATVGAIWSVVNTDFGPRGVAERFAQIEPSVLLTADSVLFKGEEQDLRAALPELLEVLPTVTRHILVDQTRPARTGGEQPGAEPADAGRSDAGGGAEEGSGVGAAPVAGDDPARVRSADGREVESLRFSQVVARQQEPEFERVEFSHPLWVLYSSGTTGRPKGIVHGHGGVTVEANRANLLQYDARPGDVQYSAVATTWVVWNLLVNAMSRGVTIVTYDGAPFAGGPHRQFELLASERATSFGTGAAVLSTAHRLGYSPKDDYDLSSLRTILSTGSPLPDPTWDWVYEHLSPTVKLGSDSGGTDIASGFIGSNPTAAVVRGHLQGPYLGVAADSWGPDGTPLTDELGEFVVTAPMPSMPVFFWGDKDGSRYREAYFDVFPGVWRHGDWVTRFSDGSYVIHGRSDSTINRGGIRMGSADITNAVDRVEGVAASMVVGAELAGGDYYLPLFVVPAPGQSLDDDLRERIVAAIRRDVSPRYVPDEIIEAPGVPLTRTGKLLEIPVKRLLQGADPAKANRATAADAAVLDWYIDFATAKAGTATGA</sequence>
<dbReference type="InterPro" id="IPR000873">
    <property type="entry name" value="AMP-dep_synth/lig_dom"/>
</dbReference>
<feature type="domain" description="Acetyl-coenzyme A synthetase N-terminal" evidence="5">
    <location>
        <begin position="38"/>
        <end position="93"/>
    </location>
</feature>
<name>A0ABP5IB59_9MICO</name>
<dbReference type="Pfam" id="PF16177">
    <property type="entry name" value="ACAS_N"/>
    <property type="match status" value="1"/>
</dbReference>
<dbReference type="Pfam" id="PF00501">
    <property type="entry name" value="AMP-binding"/>
    <property type="match status" value="1"/>
</dbReference>
<dbReference type="InterPro" id="IPR025110">
    <property type="entry name" value="AMP-bd_C"/>
</dbReference>
<reference evidence="7" key="1">
    <citation type="journal article" date="2019" name="Int. J. Syst. Evol. Microbiol.">
        <title>The Global Catalogue of Microorganisms (GCM) 10K type strain sequencing project: providing services to taxonomists for standard genome sequencing and annotation.</title>
        <authorList>
            <consortium name="The Broad Institute Genomics Platform"/>
            <consortium name="The Broad Institute Genome Sequencing Center for Infectious Disease"/>
            <person name="Wu L."/>
            <person name="Ma J."/>
        </authorList>
    </citation>
    <scope>NUCLEOTIDE SEQUENCE [LARGE SCALE GENOMIC DNA]</scope>
    <source>
        <strain evidence="7">JCM 15900</strain>
    </source>
</reference>
<dbReference type="RefSeq" id="WP_291798510.1">
    <property type="nucleotide sequence ID" value="NZ_BAAAPZ010000005.1"/>
</dbReference>
<dbReference type="SUPFAM" id="SSF56801">
    <property type="entry name" value="Acetyl-CoA synthetase-like"/>
    <property type="match status" value="1"/>
</dbReference>
<dbReference type="InterPro" id="IPR042099">
    <property type="entry name" value="ANL_N_sf"/>
</dbReference>